<dbReference type="RefSeq" id="WP_005799886.1">
    <property type="nucleotide sequence ID" value="NZ_ACQT01000303.1"/>
</dbReference>
<gene>
    <name evidence="1" type="ORF">AcdelDRAFT_4144</name>
</gene>
<dbReference type="SUPFAM" id="SSF56524">
    <property type="entry name" value="Oxidoreductase molybdopterin-binding domain"/>
    <property type="match status" value="1"/>
</dbReference>
<evidence type="ECO:0008006" key="3">
    <source>
        <dbReference type="Google" id="ProtNLM"/>
    </source>
</evidence>
<reference evidence="1 2" key="1">
    <citation type="submission" date="2009-05" db="EMBL/GenBank/DDBJ databases">
        <title>The draft genome of Acidovorax delafieldii 2AN.</title>
        <authorList>
            <consortium name="US DOE Joint Genome Institute (JGI-PGF)"/>
            <person name="Lucas S."/>
            <person name="Copeland A."/>
            <person name="Lapidus A."/>
            <person name="Glavina del Rio T."/>
            <person name="Tice H."/>
            <person name="Bruce D."/>
            <person name="Goodwin L."/>
            <person name="Pitluck S."/>
            <person name="Larimer F."/>
            <person name="Land M.L."/>
            <person name="Hauser L."/>
            <person name="Shelobolina E.S."/>
            <person name="Picardal F."/>
            <person name="Roden E."/>
            <person name="Emerson D."/>
        </authorList>
    </citation>
    <scope>NUCLEOTIDE SEQUENCE [LARGE SCALE GENOMIC DNA]</scope>
    <source>
        <strain evidence="1 2">2AN</strain>
    </source>
</reference>
<organism evidence="1 2">
    <name type="scientific">Acidovorax delafieldii 2AN</name>
    <dbReference type="NCBI Taxonomy" id="573060"/>
    <lineage>
        <taxon>Bacteria</taxon>
        <taxon>Pseudomonadati</taxon>
        <taxon>Pseudomonadota</taxon>
        <taxon>Betaproteobacteria</taxon>
        <taxon>Burkholderiales</taxon>
        <taxon>Comamonadaceae</taxon>
        <taxon>Acidovorax</taxon>
    </lineage>
</organism>
<name>C5TB64_ACIDE</name>
<dbReference type="InterPro" id="IPR036374">
    <property type="entry name" value="OxRdtase_Mopterin-bd_sf"/>
</dbReference>
<protein>
    <recommendedName>
        <fullName evidence="3">Molybdopterin-dependent oxidoreductase</fullName>
    </recommendedName>
</protein>
<proteinExistence type="predicted"/>
<comment type="caution">
    <text evidence="1">The sequence shown here is derived from an EMBL/GenBank/DDBJ whole genome shotgun (WGS) entry which is preliminary data.</text>
</comment>
<dbReference type="EMBL" id="ACQT01000303">
    <property type="protein sequence ID" value="EER58283.1"/>
    <property type="molecule type" value="Genomic_DNA"/>
</dbReference>
<sequence>MNKRNFVVTAGLAGVFSATSGIAAPRTVRQATLLTVSGAIDKPNRGPLDAVRDQMMGKHGVQFSKAHALDAAALQRLPSVSIRPTLEYDAQRHTLEGPLLASVLDAAGVAQGRAITLGLRAVDGYNAVLSLADALAYRMIIATHMDGQPLGLGGLGPQWAVYDADALPTFKDKPLKERFAVCPWGLYHIDVQNA</sequence>
<dbReference type="PATRIC" id="fig|573060.9.peg.794"/>
<dbReference type="Gene3D" id="3.90.420.10">
    <property type="entry name" value="Oxidoreductase, molybdopterin-binding domain"/>
    <property type="match status" value="1"/>
</dbReference>
<keyword evidence="2" id="KW-1185">Reference proteome</keyword>
<dbReference type="OrthoDB" id="8685546at2"/>
<dbReference type="Proteomes" id="UP000003856">
    <property type="component" value="Unassembled WGS sequence"/>
</dbReference>
<dbReference type="AlphaFoldDB" id="C5TB64"/>
<evidence type="ECO:0000313" key="2">
    <source>
        <dbReference type="Proteomes" id="UP000003856"/>
    </source>
</evidence>
<evidence type="ECO:0000313" key="1">
    <source>
        <dbReference type="EMBL" id="EER58283.1"/>
    </source>
</evidence>
<accession>C5TB64</accession>